<sequence>MKHPYARGLAAVLVASCALLAVAGCSENGNPVDFNAGGPGSASTPVKPVDQDTRMPSGPKSEFRITRTLDDGTHIARTTLKGAKSGVTGSVWVWAPKEYQDPKYAKSGFPVLMALPGGLGSPQDKDGVTNYWVGGDIKLQENLTKWTAAGKSLPFIVVMPMLNPDTRYHDGSDIPGQQKMGTWLTDDVVDLVKANFRTFHSRDGWAFMGSSSGGFASLKSVLKYPEKFKAAIASGPDIVPDSPMWAGHQKEKDANNPEKLAASLLKKGGPDVYIAFQAGSKEGAGVLNPIRRFREKYGKGPIHTTFQVIPGGRHNAWDYQKGMETSSIKFISDQLKAPIPSDS</sequence>
<feature type="chain" id="PRO_5039165040" description="Esterase" evidence="2">
    <location>
        <begin position="24"/>
        <end position="343"/>
    </location>
</feature>
<accession>A0A2N8P9E9</accession>
<proteinExistence type="predicted"/>
<dbReference type="InterPro" id="IPR050583">
    <property type="entry name" value="Mycobacterial_A85_antigen"/>
</dbReference>
<dbReference type="SUPFAM" id="SSF53474">
    <property type="entry name" value="alpha/beta-Hydrolases"/>
    <property type="match status" value="1"/>
</dbReference>
<feature type="signal peptide" evidence="2">
    <location>
        <begin position="1"/>
        <end position="23"/>
    </location>
</feature>
<dbReference type="EMBL" id="LJSN01000003">
    <property type="protein sequence ID" value="PNE37635.1"/>
    <property type="molecule type" value="Genomic_DNA"/>
</dbReference>
<evidence type="ECO:0000256" key="1">
    <source>
        <dbReference type="SAM" id="MobiDB-lite"/>
    </source>
</evidence>
<dbReference type="PANTHER" id="PTHR48098:SF6">
    <property type="entry name" value="FERRI-BACILLIBACTIN ESTERASE BESA"/>
    <property type="match status" value="1"/>
</dbReference>
<evidence type="ECO:0000256" key="2">
    <source>
        <dbReference type="SAM" id="SignalP"/>
    </source>
</evidence>
<feature type="region of interest" description="Disordered" evidence="1">
    <location>
        <begin position="36"/>
        <end position="60"/>
    </location>
</feature>
<comment type="caution">
    <text evidence="3">The sequence shown here is derived from an EMBL/GenBank/DDBJ whole genome shotgun (WGS) entry which is preliminary data.</text>
</comment>
<evidence type="ECO:0008006" key="5">
    <source>
        <dbReference type="Google" id="ProtNLM"/>
    </source>
</evidence>
<dbReference type="RefSeq" id="WP_039630205.1">
    <property type="nucleotide sequence ID" value="NZ_LJSN01000003.1"/>
</dbReference>
<dbReference type="Proteomes" id="UP000236047">
    <property type="component" value="Unassembled WGS sequence"/>
</dbReference>
<dbReference type="Pfam" id="PF00756">
    <property type="entry name" value="Esterase"/>
    <property type="match status" value="1"/>
</dbReference>
<name>A0A2N8P9E9_STRNR</name>
<gene>
    <name evidence="3" type="ORF">AOB60_25505</name>
</gene>
<dbReference type="InterPro" id="IPR000801">
    <property type="entry name" value="Esterase-like"/>
</dbReference>
<dbReference type="InterPro" id="IPR029058">
    <property type="entry name" value="AB_hydrolase_fold"/>
</dbReference>
<keyword evidence="4" id="KW-1185">Reference proteome</keyword>
<evidence type="ECO:0000313" key="4">
    <source>
        <dbReference type="Proteomes" id="UP000236047"/>
    </source>
</evidence>
<dbReference type="PROSITE" id="PS51257">
    <property type="entry name" value="PROKAR_LIPOPROTEIN"/>
    <property type="match status" value="1"/>
</dbReference>
<dbReference type="PANTHER" id="PTHR48098">
    <property type="entry name" value="ENTEROCHELIN ESTERASE-RELATED"/>
    <property type="match status" value="1"/>
</dbReference>
<reference evidence="4" key="1">
    <citation type="submission" date="2015-09" db="EMBL/GenBank/DDBJ databases">
        <authorList>
            <person name="Graham D.E."/>
            <person name="Mahan K.M."/>
            <person name="Klingeman D.M."/>
            <person name="Fida T."/>
            <person name="Giannone R.J."/>
            <person name="Hettich R.L."/>
            <person name="Parry R.J."/>
            <person name="Spain J.C."/>
        </authorList>
    </citation>
    <scope>NUCLEOTIDE SEQUENCE [LARGE SCALE GENOMIC DNA]</scope>
    <source>
        <strain evidence="4">JCM 4701</strain>
    </source>
</reference>
<organism evidence="3 4">
    <name type="scientific">Streptomyces noursei</name>
    <name type="common">Streptomyces albulus</name>
    <dbReference type="NCBI Taxonomy" id="1971"/>
    <lineage>
        <taxon>Bacteria</taxon>
        <taxon>Bacillati</taxon>
        <taxon>Actinomycetota</taxon>
        <taxon>Actinomycetes</taxon>
        <taxon>Kitasatosporales</taxon>
        <taxon>Streptomycetaceae</taxon>
        <taxon>Streptomyces</taxon>
    </lineage>
</organism>
<evidence type="ECO:0000313" key="3">
    <source>
        <dbReference type="EMBL" id="PNE37635.1"/>
    </source>
</evidence>
<keyword evidence="2" id="KW-0732">Signal</keyword>
<dbReference type="AlphaFoldDB" id="A0A2N8P9E9"/>
<protein>
    <recommendedName>
        <fullName evidence="5">Esterase</fullName>
    </recommendedName>
</protein>
<dbReference type="Gene3D" id="3.40.50.1820">
    <property type="entry name" value="alpha/beta hydrolase"/>
    <property type="match status" value="1"/>
</dbReference>